<dbReference type="InterPro" id="IPR000121">
    <property type="entry name" value="PEP_util_C"/>
</dbReference>
<keyword evidence="13" id="KW-0460">Magnesium</keyword>
<dbReference type="InterPro" id="IPR023151">
    <property type="entry name" value="PEP_util_CS"/>
</dbReference>
<dbReference type="Pfam" id="PF02896">
    <property type="entry name" value="PEP-utilizers_C"/>
    <property type="match status" value="1"/>
</dbReference>
<dbReference type="PANTHER" id="PTHR46244">
    <property type="entry name" value="PHOSPHOENOLPYRUVATE-PROTEIN PHOSPHOTRANSFERASE"/>
    <property type="match status" value="1"/>
</dbReference>
<keyword evidence="11" id="KW-0479">Metal-binding</keyword>
<dbReference type="InterPro" id="IPR036637">
    <property type="entry name" value="Phosphohistidine_dom_sf"/>
</dbReference>
<gene>
    <name evidence="15" type="primary">ptsP</name>
    <name evidence="15" type="ORF">MTR64_06480</name>
</gene>
<dbReference type="InterPro" id="IPR036618">
    <property type="entry name" value="PtsI_HPr-bd_sf"/>
</dbReference>
<evidence type="ECO:0000256" key="9">
    <source>
        <dbReference type="ARBA" id="ARBA00022679"/>
    </source>
</evidence>
<proteinExistence type="inferred from homology"/>
<keyword evidence="6" id="KW-0813">Transport</keyword>
<protein>
    <recommendedName>
        <fullName evidence="5">phosphoenolpyruvate--protein phosphotransferase</fullName>
        <ecNumber evidence="5">2.7.3.9</ecNumber>
    </recommendedName>
</protein>
<dbReference type="SUPFAM" id="SSF52009">
    <property type="entry name" value="Phosphohistidine domain"/>
    <property type="match status" value="1"/>
</dbReference>
<evidence type="ECO:0000256" key="13">
    <source>
        <dbReference type="ARBA" id="ARBA00022842"/>
    </source>
</evidence>
<evidence type="ECO:0000256" key="5">
    <source>
        <dbReference type="ARBA" id="ARBA00012232"/>
    </source>
</evidence>
<dbReference type="EMBL" id="JALHLE010000007">
    <property type="protein sequence ID" value="MCJ2178201.1"/>
    <property type="molecule type" value="Genomic_DNA"/>
</dbReference>
<dbReference type="PROSITE" id="PS00742">
    <property type="entry name" value="PEP_ENZYMES_2"/>
    <property type="match status" value="1"/>
</dbReference>
<dbReference type="InterPro" id="IPR050499">
    <property type="entry name" value="PEP-utilizing_PTS_enzyme"/>
</dbReference>
<dbReference type="InterPro" id="IPR003018">
    <property type="entry name" value="GAF"/>
</dbReference>
<accession>A0ABT0AZS9</accession>
<dbReference type="InterPro" id="IPR029016">
    <property type="entry name" value="GAF-like_dom_sf"/>
</dbReference>
<reference evidence="15" key="1">
    <citation type="submission" date="2022-03" db="EMBL/GenBank/DDBJ databases">
        <title>Identification of a novel bacterium isolated from mangrove sediments.</title>
        <authorList>
            <person name="Pan X."/>
        </authorList>
    </citation>
    <scope>NUCLEOTIDE SEQUENCE</scope>
    <source>
        <strain evidence="15">B2580</strain>
    </source>
</reference>
<dbReference type="Gene3D" id="3.30.450.40">
    <property type="match status" value="1"/>
</dbReference>
<dbReference type="PRINTS" id="PR01736">
    <property type="entry name" value="PHPHTRNFRASE"/>
</dbReference>
<feature type="domain" description="GAF" evidence="14">
    <location>
        <begin position="25"/>
        <end position="170"/>
    </location>
</feature>
<evidence type="ECO:0000313" key="15">
    <source>
        <dbReference type="EMBL" id="MCJ2178201.1"/>
    </source>
</evidence>
<organism evidence="15 16">
    <name type="scientific">Novosphingobium album</name>
    <name type="common">ex Hu et al. 2023</name>
    <dbReference type="NCBI Taxonomy" id="2930093"/>
    <lineage>
        <taxon>Bacteria</taxon>
        <taxon>Pseudomonadati</taxon>
        <taxon>Pseudomonadota</taxon>
        <taxon>Alphaproteobacteria</taxon>
        <taxon>Sphingomonadales</taxon>
        <taxon>Sphingomonadaceae</taxon>
        <taxon>Novosphingobium</taxon>
    </lineage>
</organism>
<dbReference type="GO" id="GO:0008965">
    <property type="term" value="F:phosphoenolpyruvate-protein phosphotransferase activity"/>
    <property type="evidence" value="ECO:0007669"/>
    <property type="project" value="UniProtKB-EC"/>
</dbReference>
<dbReference type="InterPro" id="IPR008279">
    <property type="entry name" value="PEP-util_enz_mobile_dom"/>
</dbReference>
<dbReference type="InterPro" id="IPR040442">
    <property type="entry name" value="Pyrv_kinase-like_dom_sf"/>
</dbReference>
<name>A0ABT0AZS9_9SPHN</name>
<evidence type="ECO:0000256" key="3">
    <source>
        <dbReference type="ARBA" id="ARBA00004496"/>
    </source>
</evidence>
<evidence type="ECO:0000256" key="2">
    <source>
        <dbReference type="ARBA" id="ARBA00001946"/>
    </source>
</evidence>
<dbReference type="NCBIfam" id="TIGR01417">
    <property type="entry name" value="PTS_I_fam"/>
    <property type="match status" value="1"/>
</dbReference>
<dbReference type="SUPFAM" id="SSF51621">
    <property type="entry name" value="Phosphoenolpyruvate/pyruvate domain"/>
    <property type="match status" value="1"/>
</dbReference>
<dbReference type="Gene3D" id="3.20.20.60">
    <property type="entry name" value="Phosphoenolpyruvate-binding domains"/>
    <property type="match status" value="1"/>
</dbReference>
<dbReference type="Pfam" id="PF05524">
    <property type="entry name" value="PEP-utilisers_N"/>
    <property type="match status" value="1"/>
</dbReference>
<evidence type="ECO:0000256" key="8">
    <source>
        <dbReference type="ARBA" id="ARBA00022597"/>
    </source>
</evidence>
<comment type="cofactor">
    <cofactor evidence="2">
        <name>Mg(2+)</name>
        <dbReference type="ChEBI" id="CHEBI:18420"/>
    </cofactor>
</comment>
<evidence type="ECO:0000256" key="4">
    <source>
        <dbReference type="ARBA" id="ARBA00007837"/>
    </source>
</evidence>
<evidence type="ECO:0000256" key="11">
    <source>
        <dbReference type="ARBA" id="ARBA00022723"/>
    </source>
</evidence>
<dbReference type="PANTHER" id="PTHR46244:SF6">
    <property type="entry name" value="PHOSPHOENOLPYRUVATE-PROTEIN PHOSPHOTRANSFERASE"/>
    <property type="match status" value="1"/>
</dbReference>
<evidence type="ECO:0000256" key="7">
    <source>
        <dbReference type="ARBA" id="ARBA00022490"/>
    </source>
</evidence>
<evidence type="ECO:0000256" key="10">
    <source>
        <dbReference type="ARBA" id="ARBA00022683"/>
    </source>
</evidence>
<evidence type="ECO:0000259" key="14">
    <source>
        <dbReference type="SMART" id="SM00065"/>
    </source>
</evidence>
<comment type="caution">
    <text evidence="15">The sequence shown here is derived from an EMBL/GenBank/DDBJ whole genome shotgun (WGS) entry which is preliminary data.</text>
</comment>
<keyword evidence="9 15" id="KW-0808">Transferase</keyword>
<keyword evidence="10" id="KW-0598">Phosphotransferase system</keyword>
<dbReference type="SUPFAM" id="SSF47831">
    <property type="entry name" value="Enzyme I of the PEP:sugar phosphotransferase system HPr-binding (sub)domain"/>
    <property type="match status" value="1"/>
</dbReference>
<keyword evidence="16" id="KW-1185">Reference proteome</keyword>
<evidence type="ECO:0000256" key="1">
    <source>
        <dbReference type="ARBA" id="ARBA00000683"/>
    </source>
</evidence>
<comment type="catalytic activity">
    <reaction evidence="1">
        <text>L-histidyl-[protein] + phosphoenolpyruvate = N(pros)-phospho-L-histidyl-[protein] + pyruvate</text>
        <dbReference type="Rhea" id="RHEA:23880"/>
        <dbReference type="Rhea" id="RHEA-COMP:9745"/>
        <dbReference type="Rhea" id="RHEA-COMP:9746"/>
        <dbReference type="ChEBI" id="CHEBI:15361"/>
        <dbReference type="ChEBI" id="CHEBI:29979"/>
        <dbReference type="ChEBI" id="CHEBI:58702"/>
        <dbReference type="ChEBI" id="CHEBI:64837"/>
        <dbReference type="EC" id="2.7.3.9"/>
    </reaction>
</comment>
<dbReference type="RefSeq" id="WP_243992015.1">
    <property type="nucleotide sequence ID" value="NZ_JALHLE010000007.1"/>
</dbReference>
<evidence type="ECO:0000256" key="12">
    <source>
        <dbReference type="ARBA" id="ARBA00022777"/>
    </source>
</evidence>
<comment type="subcellular location">
    <subcellularLocation>
        <location evidence="3">Cytoplasm</location>
    </subcellularLocation>
</comment>
<dbReference type="Pfam" id="PF00391">
    <property type="entry name" value="PEP-utilizers"/>
    <property type="match status" value="1"/>
</dbReference>
<dbReference type="Gene3D" id="1.10.274.10">
    <property type="entry name" value="PtsI, HPr-binding domain"/>
    <property type="match status" value="1"/>
</dbReference>
<dbReference type="Proteomes" id="UP001162880">
    <property type="component" value="Unassembled WGS sequence"/>
</dbReference>
<dbReference type="Pfam" id="PF01590">
    <property type="entry name" value="GAF"/>
    <property type="match status" value="1"/>
</dbReference>
<keyword evidence="7" id="KW-0963">Cytoplasm</keyword>
<keyword evidence="8" id="KW-0762">Sugar transport</keyword>
<dbReference type="InterPro" id="IPR015813">
    <property type="entry name" value="Pyrv/PenolPyrv_kinase-like_dom"/>
</dbReference>
<dbReference type="SMART" id="SM00065">
    <property type="entry name" value="GAF"/>
    <property type="match status" value="1"/>
</dbReference>
<evidence type="ECO:0000256" key="6">
    <source>
        <dbReference type="ARBA" id="ARBA00022448"/>
    </source>
</evidence>
<comment type="similarity">
    <text evidence="4">Belongs to the PEP-utilizing enzyme family.</text>
</comment>
<keyword evidence="12" id="KW-0418">Kinase</keyword>
<sequence length="758" mass="83315">MTSGAVAAARNILTRLHEVMASRSHAQSKLNTVAEVIGECLDSEVCSVYLLREGMLELFATRGLAQEAVHVTRMAVGEGLVGLIAEQIETLNLAEAAAHPDFSYRPETGEDRFHSFAGVPIVRRERAVGVLCVQHVEPRRYEEVEIEALQTVAMVLSELIVNAGLIDGEDAGTFGVGQTGPEQLRGLTLVKGLASGVAVFHQPRVTIEHIVAEDTEAERQRVILAFDKMREQIDRMAGQAEFGVGGEHEEVLETYRMFAYDEGWTRRINEAIDSGLTAEAAIERVQQRTRMRMRQIDDPLLADRMHDLEDLANRLLRIVSGQLGTAASMGLRNDAILIARNLGPAELLEYDRRRLKGVILEEGSLTSHVVIVARAMGVPVLGRVRGLRGVVREGDHLLLDADQATAMVRPSPGVVEAFEARFAKSRERQAAYAALRDVKPVSRDGQRVRVKINAGLRDDLANLSLTGADGIGLFRTEFQFLVSATLPQRERQTRLYRDVMDAAGDKPVVFRTVDIGGDKTLPYLRHDDGEGEENPAMGWRALRVALERDGLLKAQARALLEAGAGRTLHVMFPMVAEPWEFDAAKAVFDGQLAYLKQQKKLLPEVIRYGVMLEVPALAEQLDLLAPKISFLSIGTNDLTQFLFAADRSNPKLAERYDWLSPAILRFIRRVVRSLDGFNVDISVCGEMGGRPLEALALLGLGIRHMSITPASVGPVKELVGKVDLGEIGAAMEGWLTSPPPDLRVTMTEWAAARGIHTD</sequence>
<dbReference type="Gene3D" id="3.50.30.10">
    <property type="entry name" value="Phosphohistidine domain"/>
    <property type="match status" value="1"/>
</dbReference>
<dbReference type="InterPro" id="IPR008731">
    <property type="entry name" value="PTS_EIN"/>
</dbReference>
<dbReference type="InterPro" id="IPR006318">
    <property type="entry name" value="PTS_EI-like"/>
</dbReference>
<evidence type="ECO:0000313" key="16">
    <source>
        <dbReference type="Proteomes" id="UP001162880"/>
    </source>
</evidence>
<dbReference type="EC" id="2.7.3.9" evidence="5"/>
<dbReference type="SUPFAM" id="SSF55781">
    <property type="entry name" value="GAF domain-like"/>
    <property type="match status" value="1"/>
</dbReference>